<feature type="repeat" description="ANK" evidence="3">
    <location>
        <begin position="994"/>
        <end position="1026"/>
    </location>
</feature>
<keyword evidence="2 3" id="KW-0040">ANK repeat</keyword>
<evidence type="ECO:0000313" key="6">
    <source>
        <dbReference type="EMBL" id="RYN19916.1"/>
    </source>
</evidence>
<dbReference type="EMBL" id="PDXA01000137">
    <property type="protein sequence ID" value="RYN19916.1"/>
    <property type="molecule type" value="Genomic_DNA"/>
</dbReference>
<dbReference type="Proteomes" id="UP000292402">
    <property type="component" value="Unassembled WGS sequence"/>
</dbReference>
<feature type="repeat" description="ANK" evidence="3">
    <location>
        <begin position="1092"/>
        <end position="1124"/>
    </location>
</feature>
<dbReference type="PANTHER" id="PTHR24198:SF165">
    <property type="entry name" value="ANKYRIN REPEAT-CONTAINING PROTEIN-RELATED"/>
    <property type="match status" value="1"/>
</dbReference>
<accession>A0A4Q4LZU3</accession>
<dbReference type="Pfam" id="PF12796">
    <property type="entry name" value="Ank_2"/>
    <property type="match status" value="2"/>
</dbReference>
<comment type="caution">
    <text evidence="6">The sequence shown here is derived from an EMBL/GenBank/DDBJ whole genome shotgun (WGS) entry which is preliminary data.</text>
</comment>
<evidence type="ECO:0000256" key="3">
    <source>
        <dbReference type="PROSITE-ProRule" id="PRU00023"/>
    </source>
</evidence>
<protein>
    <recommendedName>
        <fullName evidence="5">Nephrocystin 3-like N-terminal domain-containing protein</fullName>
    </recommendedName>
</protein>
<feature type="region of interest" description="Disordered" evidence="4">
    <location>
        <begin position="596"/>
        <end position="642"/>
    </location>
</feature>
<evidence type="ECO:0000256" key="1">
    <source>
        <dbReference type="ARBA" id="ARBA00022737"/>
    </source>
</evidence>
<evidence type="ECO:0000313" key="7">
    <source>
        <dbReference type="Proteomes" id="UP000292402"/>
    </source>
</evidence>
<keyword evidence="1" id="KW-0677">Repeat</keyword>
<dbReference type="InterPro" id="IPR056884">
    <property type="entry name" value="NPHP3-like_N"/>
</dbReference>
<dbReference type="SUPFAM" id="SSF48403">
    <property type="entry name" value="Ankyrin repeat"/>
    <property type="match status" value="2"/>
</dbReference>
<feature type="repeat" description="ANK" evidence="3">
    <location>
        <begin position="1059"/>
        <end position="1091"/>
    </location>
</feature>
<dbReference type="PROSITE" id="PS50297">
    <property type="entry name" value="ANK_REP_REGION"/>
    <property type="match status" value="4"/>
</dbReference>
<dbReference type="Gene3D" id="1.25.40.20">
    <property type="entry name" value="Ankyrin repeat-containing domain"/>
    <property type="match status" value="4"/>
</dbReference>
<reference evidence="7" key="1">
    <citation type="journal article" date="2019" name="bioRxiv">
        <title>Genomics, evolutionary history and diagnostics of the Alternaria alternata species group including apple and Asian pear pathotypes.</title>
        <authorList>
            <person name="Armitage A.D."/>
            <person name="Cockerton H.M."/>
            <person name="Sreenivasaprasad S."/>
            <person name="Woodhall J.W."/>
            <person name="Lane C.R."/>
            <person name="Harrison R.J."/>
            <person name="Clarkson J.P."/>
        </authorList>
    </citation>
    <scope>NUCLEOTIDE SEQUENCE [LARGE SCALE GENOMIC DNA]</scope>
    <source>
        <strain evidence="7">FERA 1082</strain>
    </source>
</reference>
<dbReference type="InterPro" id="IPR002110">
    <property type="entry name" value="Ankyrin_rpt"/>
</dbReference>
<dbReference type="PROSITE" id="PS50088">
    <property type="entry name" value="ANK_REPEAT"/>
    <property type="match status" value="5"/>
</dbReference>
<dbReference type="SMART" id="SM00248">
    <property type="entry name" value="ANK"/>
    <property type="match status" value="7"/>
</dbReference>
<dbReference type="Pfam" id="PF24883">
    <property type="entry name" value="NPHP3_N"/>
    <property type="match status" value="1"/>
</dbReference>
<name>A0A4Q4LZU3_9PLEO</name>
<evidence type="ECO:0000256" key="2">
    <source>
        <dbReference type="ARBA" id="ARBA00023043"/>
    </source>
</evidence>
<gene>
    <name evidence="6" type="ORF">AA0114_g12986</name>
</gene>
<dbReference type="Gene3D" id="3.40.50.300">
    <property type="entry name" value="P-loop containing nucleotide triphosphate hydrolases"/>
    <property type="match status" value="1"/>
</dbReference>
<evidence type="ECO:0000256" key="4">
    <source>
        <dbReference type="SAM" id="MobiDB-lite"/>
    </source>
</evidence>
<dbReference type="InterPro" id="IPR036770">
    <property type="entry name" value="Ankyrin_rpt-contain_sf"/>
</dbReference>
<evidence type="ECO:0000259" key="5">
    <source>
        <dbReference type="Pfam" id="PF24883"/>
    </source>
</evidence>
<dbReference type="PANTHER" id="PTHR24198">
    <property type="entry name" value="ANKYRIN REPEAT AND PROTEIN KINASE DOMAIN-CONTAINING PROTEIN"/>
    <property type="match status" value="1"/>
</dbReference>
<feature type="repeat" description="ANK" evidence="3">
    <location>
        <begin position="959"/>
        <end position="991"/>
    </location>
</feature>
<proteinExistence type="predicted"/>
<dbReference type="Pfam" id="PF00023">
    <property type="entry name" value="Ank"/>
    <property type="match status" value="1"/>
</dbReference>
<feature type="repeat" description="ANK" evidence="3">
    <location>
        <begin position="821"/>
        <end position="853"/>
    </location>
</feature>
<organism evidence="6 7">
    <name type="scientific">Alternaria tenuissima</name>
    <dbReference type="NCBI Taxonomy" id="119927"/>
    <lineage>
        <taxon>Eukaryota</taxon>
        <taxon>Fungi</taxon>
        <taxon>Dikarya</taxon>
        <taxon>Ascomycota</taxon>
        <taxon>Pezizomycotina</taxon>
        <taxon>Dothideomycetes</taxon>
        <taxon>Pleosporomycetidae</taxon>
        <taxon>Pleosporales</taxon>
        <taxon>Pleosporineae</taxon>
        <taxon>Pleosporaceae</taxon>
        <taxon>Alternaria</taxon>
        <taxon>Alternaria sect. Alternaria</taxon>
        <taxon>Alternaria alternata complex</taxon>
    </lineage>
</organism>
<dbReference type="SUPFAM" id="SSF52540">
    <property type="entry name" value="P-loop containing nucleoside triphosphate hydrolases"/>
    <property type="match status" value="1"/>
</dbReference>
<sequence length="1286" mass="144737">MSPLDGANRYETIHVGGTNSRVVCGPLNTVYNAPVINKLQRSDSYELRETRKAVLDWLSPLTFQEFHNTIQDTTPIRKANCEHRGADRDFTGKWLLETKKFQEWKARELQNLWYYGMPGAGKTVLASIIIEHLRELPSDSVQDDVAGAVAFLYLNWGTQPPLRHLLGSIVRQIVQEQDPLPAVVTQAHGAHILRGTVGGPSKQVITTLLHELSQSRPVYIVIDGLDEFREDTRNDPRGKESRRRLLESILAGSVKQRLISLLITSRLLDEFRALIRKYAFFSVDLKAHHRDVDIFVDQKFDNSGWLQGLARHNPELRSEVKGKISNSCENMFLLAKLQMDTLTLSNDTVVDLRDRLDKLRVQKVDDMYDQAIERIQHIPSEYDRGLALDTLGLITLAQRPLQIVELKHALACRADISILGSRNLQADFNIPLEHCGGLLKFLGDIVTPAHYTTAMYLKDRSQELFPGLQAQIAAICIRYLGLFSMELPDSHQIHVAIVRANESSSFYQGTQYELVEWKDLDQKFPFVTYTAMFLGFHLKQSEEKEDTQKPLVDMLATLLKVDCKKNFLYMMLSNLTLYPKRLPIWEISETVSAEIVGTNESERDPVDNTSDSNEVFTEETDGENDSTTSFTHNDEGPNDEDNTELFATLEEYLEYLDKYDEDFNYLLYSGAVLQDPELMIKYRNLNRFLGERCVSMLFDDKDLLNLGVSETFCATLLMLGYPRDERKIHQDKHGSVLPPESLGSDSTNTNLGTLWRHDQIEEGVGNPKNQTQTVDIQKDALVTTLGSPPVSVIHIAACLGWVPLLLHLAQFTMSLDLLDQEGLTPLTLATACGNIAVVEALLKLGARIDASSREGQALLLHLCQSDPHGMMHSILAPIAVPTEHHVIHALQIFFAVAVWLCYTVVLYHRDGVAPVKMPREPCKSIPQLQFLRAASSGDLLLMQALIDAGWIDVTIMQGLTTTALFLAVASEHLEMVRYLLGHGTGINVNARGIRGMTPLHLAGLHANVEMVKFLLREGADVTLNDDAGQTAFSQKTENDHPVLEALIEAGTDINALDRDGASKLYYACCTGDAESTSFLLRKGANPSVRTKYDWTPLHWAAHNSHLACVKLLLASKAELSPLSDQIVTPLDSARESGQTYIADILREAGAKTAHELHAEQASRDEENFTNESFARTARQQVEELMKSQELGRTMFEALLRLGHGLPDMAICWPLMVTHKEEVKQFLCRDLDEVLRDCFRRQGGIEAEEDSLWIRAITEIDRKMWEDALVLWKEYEFDATLPNWILL</sequence>
<dbReference type="PRINTS" id="PR01415">
    <property type="entry name" value="ANKYRIN"/>
</dbReference>
<feature type="domain" description="Nephrocystin 3-like N-terminal" evidence="5">
    <location>
        <begin position="91"/>
        <end position="266"/>
    </location>
</feature>
<dbReference type="InterPro" id="IPR027417">
    <property type="entry name" value="P-loop_NTPase"/>
</dbReference>